<reference evidence="1" key="3">
    <citation type="submission" date="2000-11" db="EMBL/GenBank/DDBJ databases">
        <authorList>
            <person name="Town C.D."/>
            <person name="Kaul S."/>
        </authorList>
    </citation>
    <scope>NUCLEOTIDE SEQUENCE</scope>
</reference>
<dbReference type="PIR" id="D96761">
    <property type="entry name" value="D96761"/>
</dbReference>
<dbReference type="EMBL" id="AC012396">
    <property type="protein sequence ID" value="AAG30969.1"/>
    <property type="molecule type" value="Genomic_DNA"/>
</dbReference>
<evidence type="ECO:0000313" key="1">
    <source>
        <dbReference type="EMBL" id="AAG30969.1"/>
    </source>
</evidence>
<dbReference type="PANTHER" id="PTHR37203:SF3">
    <property type="entry name" value="SLR0975 PROTEIN"/>
    <property type="match status" value="1"/>
</dbReference>
<reference evidence="1" key="1">
    <citation type="submission" date="1999-10" db="EMBL/GenBank/DDBJ databases">
        <title>Arabidopsis thaliana chromosome 1 BAC T9L24 genomic sequence.</title>
        <authorList>
            <person name="Lin X."/>
            <person name="Kaul S."/>
            <person name="Town C.D."/>
            <person name="Benito M."/>
            <person name="Creasy T.H."/>
            <person name="Haas B.J."/>
            <person name="Wu D."/>
            <person name="Maiti R."/>
            <person name="Ronning C.M."/>
            <person name="Koo H."/>
            <person name="Fujii C.Y."/>
            <person name="Utterback T.R."/>
            <person name="Barnstead M.E."/>
            <person name="Bowman C.L."/>
            <person name="White O."/>
            <person name="Nierman W.C."/>
            <person name="Fraser C.M."/>
        </authorList>
    </citation>
    <scope>NUCLEOTIDE SEQUENCE</scope>
</reference>
<dbReference type="ExpressionAtlas" id="Q9FX40">
    <property type="expression patterns" value="baseline and differential"/>
</dbReference>
<proteinExistence type="predicted"/>
<organism evidence="1">
    <name type="scientific">Arabidopsis thaliana</name>
    <name type="common">Mouse-ear cress</name>
    <dbReference type="NCBI Taxonomy" id="3702"/>
    <lineage>
        <taxon>Eukaryota</taxon>
        <taxon>Viridiplantae</taxon>
        <taxon>Streptophyta</taxon>
        <taxon>Embryophyta</taxon>
        <taxon>Tracheophyta</taxon>
        <taxon>Spermatophyta</taxon>
        <taxon>Magnoliopsida</taxon>
        <taxon>eudicotyledons</taxon>
        <taxon>Gunneridae</taxon>
        <taxon>Pentapetalae</taxon>
        <taxon>rosids</taxon>
        <taxon>malvids</taxon>
        <taxon>Brassicales</taxon>
        <taxon>Brassicaceae</taxon>
        <taxon>Camelineae</taxon>
        <taxon>Arabidopsis</taxon>
    </lineage>
</organism>
<sequence>MTSVSVAVVAPPHRCPFSSHLNLNKLSLQIPRTGWRRKQLGFALASTAASESPSEATYDPELRLVFELATDSELYELEKILFGPSYFSPLLKSIPNKGGGDRLMIGQDIEVRDGFIEALESRFLFLAADARSTLRPSYRNVLLAVRNNLNIPCSSQLPTEDLEAEIFLYLVDNFSRYSGEASGVFPGMWENSEVSEAEGSLELGLSKWKVELLAALQVGATEVQSMILKGGGMITFAKVYQLLAKKLSGKVFLEAANYQIRKEMLKKGGQFAAINLESRAALLAAKHGFAGAASRYIGLKTAMQLLGPMMWGTLLADLVIQMLETDYARILRAIYAFAQIRITRTYRLPCK</sequence>
<accession>Q9FX40</accession>
<dbReference type="AlphaFoldDB" id="Q9FX40"/>
<reference key="2">
    <citation type="journal article" date="2000" name="Nature">
        <title>Sequence and analysis of chromosome 1 of the plant Arabidopsis thaliana.</title>
        <authorList>
            <person name="Theologis A."/>
            <person name="Ecker J.R."/>
            <person name="Palm C.J."/>
            <person name="Federspiel N.A."/>
            <person name="Kaul S."/>
            <person name="White O."/>
            <person name="Alonso J."/>
            <person name="Altafi H."/>
            <person name="Araujo R."/>
            <person name="Bowman C.L."/>
            <person name="Brooks S.Y."/>
            <person name="Buehler E."/>
            <person name="Chan A."/>
            <person name="Chao Q."/>
            <person name="Chen H."/>
            <person name="Cheuk R.F."/>
            <person name="Chin C.W."/>
            <person name="Chung M.K."/>
            <person name="Conn L."/>
            <person name="Conway A.B."/>
            <person name="Conway A.R."/>
            <person name="Creasy T.H."/>
            <person name="Dewar K."/>
            <person name="Dunn P."/>
            <person name="Etgu P."/>
            <person name="Feldblyum T.V."/>
            <person name="Feng J."/>
            <person name="Fong B."/>
            <person name="Fujii C.Y."/>
            <person name="Gill J.E."/>
            <person name="Goldsmith A.D."/>
            <person name="Haas B."/>
            <person name="Hansen N.F."/>
            <person name="Hughes B."/>
            <person name="Huizar L."/>
            <person name="Hunter J.L."/>
            <person name="Jenkins J."/>
            <person name="Johnson-Hopson C."/>
            <person name="Khan S."/>
            <person name="Khaykin E."/>
            <person name="Kim C.J."/>
            <person name="Koo H.L."/>
            <person name="Kremenetskaia I."/>
            <person name="Kurtz D.B."/>
            <person name="Kwan A."/>
            <person name="Lam B."/>
            <person name="Langin-Hooper S."/>
            <person name="Lee A."/>
            <person name="Lee J.M."/>
            <person name="Lenz C.A."/>
            <person name="Li J.H."/>
            <person name="Li Y."/>
            <person name="Lin X."/>
            <person name="Liu S.X."/>
            <person name="Liu Z.A."/>
            <person name="Luros J.S."/>
            <person name="Maiti R."/>
            <person name="Marziali A."/>
            <person name="Militscher J."/>
            <person name="Miranda M."/>
            <person name="Nguyen M."/>
            <person name="Nierman W.C."/>
            <person name="Osborne B.I."/>
            <person name="Pai G."/>
            <person name="Peterson J."/>
            <person name="Pham P.K."/>
            <person name="Rizzo M."/>
            <person name="Rooney T."/>
            <person name="Rowley D."/>
            <person name="Sakano H."/>
            <person name="Salzberg S.L."/>
            <person name="Schwartz J.R."/>
            <person name="Shinn P."/>
            <person name="Southwick A.M."/>
            <person name="Sun H."/>
            <person name="Tallon L.J."/>
            <person name="Tambunga G."/>
            <person name="Toriumi M.J."/>
            <person name="Town C.D."/>
            <person name="Utterback T."/>
            <person name="Van Aken S."/>
            <person name="Vaysberg M."/>
            <person name="Vysotskaia V.S."/>
            <person name="Walker M."/>
            <person name="Wu D."/>
            <person name="Yu G."/>
            <person name="Fraser C.M."/>
            <person name="Venter J.C."/>
            <person name="Davis R.W."/>
        </authorList>
    </citation>
    <scope>NUCLEOTIDE SEQUENCE [LARGE SCALE GENOMIC DNA]</scope>
    <source>
        <strain>cv. Columbia</strain>
    </source>
</reference>
<gene>
    <name evidence="1" type="primary">T9L24.34</name>
</gene>
<protein>
    <submittedName>
        <fullName evidence="1">Uncharacterized protein T9L24.34</fullName>
    </submittedName>
</protein>
<dbReference type="PANTHER" id="PTHR37203">
    <property type="match status" value="1"/>
</dbReference>
<name>Q9FX40_ARATH</name>